<dbReference type="PANTHER" id="PTHR11712">
    <property type="entry name" value="POLYKETIDE SYNTHASE-RELATED"/>
    <property type="match status" value="1"/>
</dbReference>
<dbReference type="SMART" id="SM00825">
    <property type="entry name" value="PKS_KS"/>
    <property type="match status" value="1"/>
</dbReference>
<evidence type="ECO:0000256" key="4">
    <source>
        <dbReference type="RuleBase" id="RU003694"/>
    </source>
</evidence>
<comment type="pathway">
    <text evidence="1">Lipid metabolism; fatty acid biosynthesis.</text>
</comment>
<evidence type="ECO:0000313" key="6">
    <source>
        <dbReference type="EMBL" id="ATV20676.1"/>
    </source>
</evidence>
<reference evidence="6 7" key="1">
    <citation type="submission" date="2017-11" db="EMBL/GenBank/DDBJ databases">
        <title>Complete DNA Sequence of Pseudomonas syringae pv. actinidiae, biovar 5 (Psa5).</title>
        <authorList>
            <person name="Butler M."/>
            <person name="Taiaroa G."/>
            <person name="Sumpter N."/>
            <person name="Poulter R."/>
        </authorList>
    </citation>
    <scope>NUCLEOTIDE SEQUENCE [LARGE SCALE GENOMIC DNA]</scope>
    <source>
        <strain evidence="6 7">MAFF212063</strain>
    </source>
</reference>
<dbReference type="Proteomes" id="UP000230024">
    <property type="component" value="Chromosome"/>
</dbReference>
<dbReference type="PROSITE" id="PS52004">
    <property type="entry name" value="KS3_2"/>
    <property type="match status" value="1"/>
</dbReference>
<evidence type="ECO:0000256" key="3">
    <source>
        <dbReference type="ARBA" id="ARBA00022679"/>
    </source>
</evidence>
<keyword evidence="3 4" id="KW-0808">Transferase</keyword>
<gene>
    <name evidence="6" type="ORF">CT122_30865</name>
</gene>
<sequence length="375" mass="38883">MIIGGFMSVSIIYSDALTSLGWGEKLFDDLVTGKAGLKRANEVFENLPSPELAGMIGTIDGICGDERVPQILDKAFRTILPPMAYASDLVVGGCSLGDLAGLDAGNPRAALVKAMAKVWPSKIPPTTLVSSACSSGTDAIIVASLAIKSGMADIVTVIGFDSLAAGKLIQHIALGTQSADRARPFDSIRSGTSFGEACGVMILANESGMDKLKSASIGRIAGFGMSSDSYDIAAPHPNGIYAANAIRNAIKGINLQELGYINAHGSGTNLNDQAEAAALRLVFGDYLDQAFVGGTKGALGHSLGATGMVEAVITLKAMNRRMYPPTTGLLDIDPQLALPLIRHSQIRSASQKFGLTVTFGFGGVNSALLMEASEC</sequence>
<evidence type="ECO:0000256" key="1">
    <source>
        <dbReference type="ARBA" id="ARBA00005194"/>
    </source>
</evidence>
<dbReference type="EMBL" id="CP024712">
    <property type="protein sequence ID" value="ATV20676.1"/>
    <property type="molecule type" value="Genomic_DNA"/>
</dbReference>
<organism evidence="6 7">
    <name type="scientific">Pseudomonas syringae pv. actinidiae</name>
    <dbReference type="NCBI Taxonomy" id="103796"/>
    <lineage>
        <taxon>Bacteria</taxon>
        <taxon>Pseudomonadati</taxon>
        <taxon>Pseudomonadota</taxon>
        <taxon>Gammaproteobacteria</taxon>
        <taxon>Pseudomonadales</taxon>
        <taxon>Pseudomonadaceae</taxon>
        <taxon>Pseudomonas</taxon>
        <taxon>Pseudomonas syringae</taxon>
    </lineage>
</organism>
<accession>A0AAU8XPE7</accession>
<dbReference type="Pfam" id="PF02801">
    <property type="entry name" value="Ketoacyl-synt_C"/>
    <property type="match status" value="1"/>
</dbReference>
<dbReference type="InterPro" id="IPR014030">
    <property type="entry name" value="Ketoacyl_synth_N"/>
</dbReference>
<protein>
    <recommendedName>
        <fullName evidence="5">Ketosynthase family 3 (KS3) domain-containing protein</fullName>
    </recommendedName>
</protein>
<proteinExistence type="inferred from homology"/>
<comment type="similarity">
    <text evidence="2 4">Belongs to the thiolase-like superfamily. Beta-ketoacyl-ACP synthases family.</text>
</comment>
<dbReference type="PANTHER" id="PTHR11712:SF336">
    <property type="entry name" value="3-OXOACYL-[ACYL-CARRIER-PROTEIN] SYNTHASE, MITOCHONDRIAL"/>
    <property type="match status" value="1"/>
</dbReference>
<dbReference type="InterPro" id="IPR014031">
    <property type="entry name" value="Ketoacyl_synth_C"/>
</dbReference>
<dbReference type="InterPro" id="IPR020841">
    <property type="entry name" value="PKS_Beta-ketoAc_synthase_dom"/>
</dbReference>
<dbReference type="GO" id="GO:0004315">
    <property type="term" value="F:3-oxoacyl-[acyl-carrier-protein] synthase activity"/>
    <property type="evidence" value="ECO:0007669"/>
    <property type="project" value="TreeGrafter"/>
</dbReference>
<dbReference type="AlphaFoldDB" id="A0AAU8XPE7"/>
<name>A0AAU8XPE7_PSESF</name>
<feature type="domain" description="Ketosynthase family 3 (KS3)" evidence="5">
    <location>
        <begin position="1"/>
        <end position="372"/>
    </location>
</feature>
<dbReference type="InterPro" id="IPR016039">
    <property type="entry name" value="Thiolase-like"/>
</dbReference>
<evidence type="ECO:0000256" key="2">
    <source>
        <dbReference type="ARBA" id="ARBA00008467"/>
    </source>
</evidence>
<dbReference type="GO" id="GO:0006633">
    <property type="term" value="P:fatty acid biosynthetic process"/>
    <property type="evidence" value="ECO:0007669"/>
    <property type="project" value="TreeGrafter"/>
</dbReference>
<dbReference type="InterPro" id="IPR000794">
    <property type="entry name" value="Beta-ketoacyl_synthase"/>
</dbReference>
<evidence type="ECO:0000259" key="5">
    <source>
        <dbReference type="PROSITE" id="PS52004"/>
    </source>
</evidence>
<dbReference type="SUPFAM" id="SSF53901">
    <property type="entry name" value="Thiolase-like"/>
    <property type="match status" value="2"/>
</dbReference>
<dbReference type="Gene3D" id="3.40.47.10">
    <property type="match status" value="1"/>
</dbReference>
<evidence type="ECO:0000313" key="7">
    <source>
        <dbReference type="Proteomes" id="UP000230024"/>
    </source>
</evidence>
<dbReference type="Pfam" id="PF00109">
    <property type="entry name" value="ketoacyl-synt"/>
    <property type="match status" value="1"/>
</dbReference>